<comment type="caution">
    <text evidence="2">The sequence shown here is derived from an EMBL/GenBank/DDBJ whole genome shotgun (WGS) entry which is preliminary data.</text>
</comment>
<protein>
    <recommendedName>
        <fullName evidence="4">DUF393 domain-containing protein</fullName>
    </recommendedName>
</protein>
<evidence type="ECO:0000256" key="1">
    <source>
        <dbReference type="SAM" id="Phobius"/>
    </source>
</evidence>
<dbReference type="EMBL" id="QNVT01000026">
    <property type="protein sequence ID" value="REC60283.1"/>
    <property type="molecule type" value="Genomic_DNA"/>
</dbReference>
<dbReference type="GO" id="GO:0015035">
    <property type="term" value="F:protein-disulfide reductase activity"/>
    <property type="evidence" value="ECO:0007669"/>
    <property type="project" value="InterPro"/>
</dbReference>
<dbReference type="Proteomes" id="UP000256686">
    <property type="component" value="Unassembled WGS sequence"/>
</dbReference>
<keyword evidence="1" id="KW-0812">Transmembrane</keyword>
<dbReference type="RefSeq" id="WP_115972820.1">
    <property type="nucleotide sequence ID" value="NZ_QNVT01000026.1"/>
</dbReference>
<dbReference type="InterPro" id="IPR036249">
    <property type="entry name" value="Thioredoxin-like_sf"/>
</dbReference>
<reference evidence="3" key="1">
    <citation type="submission" date="2018-06" db="EMBL/GenBank/DDBJ databases">
        <authorList>
            <person name="Lum Nde A."/>
            <person name="Hugo C."/>
        </authorList>
    </citation>
    <scope>NUCLEOTIDE SEQUENCE [LARGE SCALE GENOMIC DNA]</scope>
    <source>
        <strain evidence="3">1_F178</strain>
    </source>
</reference>
<dbReference type="InterPro" id="IPR007263">
    <property type="entry name" value="DCC1-like"/>
</dbReference>
<dbReference type="Pfam" id="PF04134">
    <property type="entry name" value="DCC1-like"/>
    <property type="match status" value="1"/>
</dbReference>
<feature type="transmembrane region" description="Helical" evidence="1">
    <location>
        <begin position="67"/>
        <end position="92"/>
    </location>
</feature>
<dbReference type="AlphaFoldDB" id="A0A3D9C333"/>
<keyword evidence="1" id="KW-0472">Membrane</keyword>
<organism evidence="2 3">
    <name type="scientific">Chryseobacterium pennae</name>
    <dbReference type="NCBI Taxonomy" id="2258962"/>
    <lineage>
        <taxon>Bacteria</taxon>
        <taxon>Pseudomonadati</taxon>
        <taxon>Bacteroidota</taxon>
        <taxon>Flavobacteriia</taxon>
        <taxon>Flavobacteriales</taxon>
        <taxon>Weeksellaceae</taxon>
        <taxon>Chryseobacterium group</taxon>
        <taxon>Chryseobacterium</taxon>
    </lineage>
</organism>
<evidence type="ECO:0000313" key="3">
    <source>
        <dbReference type="Proteomes" id="UP000256686"/>
    </source>
</evidence>
<dbReference type="SUPFAM" id="SSF52833">
    <property type="entry name" value="Thioredoxin-like"/>
    <property type="match status" value="1"/>
</dbReference>
<keyword evidence="3" id="KW-1185">Reference proteome</keyword>
<accession>A0A3D9C333</accession>
<evidence type="ECO:0008006" key="4">
    <source>
        <dbReference type="Google" id="ProtNLM"/>
    </source>
</evidence>
<evidence type="ECO:0000313" key="2">
    <source>
        <dbReference type="EMBL" id="REC60283.1"/>
    </source>
</evidence>
<proteinExistence type="predicted"/>
<sequence>MSKQVIVFYDNWCPNCTRFINIVKKVDWLQGIHEVPLRNPVLSNQYPGLDLQKAYKEMASYQEKWNYGFISIYLILIRLPLAWVFIPILFLLKISGIGEIIYKELAIKRKIIPIHCTEDSCQIPEH</sequence>
<gene>
    <name evidence="2" type="ORF">DRF65_21635</name>
</gene>
<keyword evidence="1" id="KW-1133">Transmembrane helix</keyword>
<name>A0A3D9C333_9FLAO</name>